<dbReference type="InterPro" id="IPR018253">
    <property type="entry name" value="DnaJ_domain_CS"/>
</dbReference>
<dbReference type="PANTHER" id="PTHR44873:SF1">
    <property type="entry name" value="DNAJ HOMOLOG SUBFAMILY C MEMBER 30, MITOCHONDRIAL"/>
    <property type="match status" value="1"/>
</dbReference>
<dbReference type="AlphaFoldDB" id="A0AAV9QCU9"/>
<keyword evidence="5" id="KW-1185">Reference proteome</keyword>
<feature type="compositionally biased region" description="Basic and acidic residues" evidence="1">
    <location>
        <begin position="308"/>
        <end position="322"/>
    </location>
</feature>
<keyword evidence="2" id="KW-1133">Transmembrane helix</keyword>
<feature type="domain" description="J" evidence="3">
    <location>
        <begin position="75"/>
        <end position="140"/>
    </location>
</feature>
<dbReference type="Proteomes" id="UP001345827">
    <property type="component" value="Unassembled WGS sequence"/>
</dbReference>
<gene>
    <name evidence="4" type="ORF">LTR25_004401</name>
</gene>
<keyword evidence="2" id="KW-0812">Transmembrane</keyword>
<dbReference type="PROSITE" id="PS00636">
    <property type="entry name" value="DNAJ_1"/>
    <property type="match status" value="1"/>
</dbReference>
<dbReference type="SMART" id="SM00271">
    <property type="entry name" value="DnaJ"/>
    <property type="match status" value="1"/>
</dbReference>
<evidence type="ECO:0000256" key="1">
    <source>
        <dbReference type="SAM" id="MobiDB-lite"/>
    </source>
</evidence>
<evidence type="ECO:0000256" key="2">
    <source>
        <dbReference type="SAM" id="Phobius"/>
    </source>
</evidence>
<evidence type="ECO:0000313" key="5">
    <source>
        <dbReference type="Proteomes" id="UP001345827"/>
    </source>
</evidence>
<feature type="compositionally biased region" description="Low complexity" evidence="1">
    <location>
        <begin position="196"/>
        <end position="206"/>
    </location>
</feature>
<evidence type="ECO:0000259" key="3">
    <source>
        <dbReference type="PROSITE" id="PS50076"/>
    </source>
</evidence>
<proteinExistence type="predicted"/>
<feature type="transmembrane region" description="Helical" evidence="2">
    <location>
        <begin position="272"/>
        <end position="297"/>
    </location>
</feature>
<feature type="region of interest" description="Disordered" evidence="1">
    <location>
        <begin position="301"/>
        <end position="322"/>
    </location>
</feature>
<comment type="caution">
    <text evidence="4">The sequence shown here is derived from an EMBL/GenBank/DDBJ whole genome shotgun (WGS) entry which is preliminary data.</text>
</comment>
<feature type="compositionally biased region" description="Basic residues" evidence="1">
    <location>
        <begin position="144"/>
        <end position="164"/>
    </location>
</feature>
<dbReference type="InterPro" id="IPR053025">
    <property type="entry name" value="Mito_ATP_Synthase-Asso"/>
</dbReference>
<dbReference type="SUPFAM" id="SSF46565">
    <property type="entry name" value="Chaperone J-domain"/>
    <property type="match status" value="1"/>
</dbReference>
<dbReference type="PRINTS" id="PR00625">
    <property type="entry name" value="JDOMAIN"/>
</dbReference>
<dbReference type="PANTHER" id="PTHR44873">
    <property type="entry name" value="DNAJ HOMOLOG SUBFAMILY C MEMBER 30, MITOCHONDRIAL"/>
    <property type="match status" value="1"/>
</dbReference>
<dbReference type="EMBL" id="JAXLQG010000006">
    <property type="protein sequence ID" value="KAK5538857.1"/>
    <property type="molecule type" value="Genomic_DNA"/>
</dbReference>
<dbReference type="InterPro" id="IPR001623">
    <property type="entry name" value="DnaJ_domain"/>
</dbReference>
<dbReference type="Pfam" id="PF00226">
    <property type="entry name" value="DnaJ"/>
    <property type="match status" value="1"/>
</dbReference>
<dbReference type="InterPro" id="IPR036869">
    <property type="entry name" value="J_dom_sf"/>
</dbReference>
<name>A0AAV9QCU9_9PEZI</name>
<sequence length="322" mass="35565">MFPRPACLSSLSALRLSSTKSTIFLNVQTCASRIPTSTLLLPELGLPLPCSRPRRGHPRYFSQTSLRESSSTPPNHYEVLRIHHDATPSELKKQFYVLSKETHPDRNRNDPKAGERFAEISESYAVLANPEKRKRYDRDVFHAHHSHRSPHSHSHSHGARKTYAGHRPATGLSRRRSVFKGPPPSFYAHGKPSPNTTAQTQAQAQAYAEPGPGPYQAGTFNAGAYTDTDPAFGGFDPQSTYKTQTHEDYRRANRRAAELAALRAAAAEEDNFWGRFIIVTGIIVASVSVGTIVVSMANAPRGGLTRADGSRRDGPRNDWTKA</sequence>
<accession>A0AAV9QCU9</accession>
<protein>
    <recommendedName>
        <fullName evidence="3">J domain-containing protein</fullName>
    </recommendedName>
</protein>
<dbReference type="CDD" id="cd06257">
    <property type="entry name" value="DnaJ"/>
    <property type="match status" value="1"/>
</dbReference>
<feature type="region of interest" description="Disordered" evidence="1">
    <location>
        <begin position="144"/>
        <end position="223"/>
    </location>
</feature>
<reference evidence="4 5" key="1">
    <citation type="submission" date="2023-06" db="EMBL/GenBank/DDBJ databases">
        <title>Black Yeasts Isolated from many extreme environments.</title>
        <authorList>
            <person name="Coleine C."/>
            <person name="Stajich J.E."/>
            <person name="Selbmann L."/>
        </authorList>
    </citation>
    <scope>NUCLEOTIDE SEQUENCE [LARGE SCALE GENOMIC DNA]</scope>
    <source>
        <strain evidence="4 5">CCFEE 5887</strain>
    </source>
</reference>
<evidence type="ECO:0000313" key="4">
    <source>
        <dbReference type="EMBL" id="KAK5538857.1"/>
    </source>
</evidence>
<dbReference type="Gene3D" id="1.10.287.110">
    <property type="entry name" value="DnaJ domain"/>
    <property type="match status" value="1"/>
</dbReference>
<organism evidence="4 5">
    <name type="scientific">Vermiconidia calcicola</name>
    <dbReference type="NCBI Taxonomy" id="1690605"/>
    <lineage>
        <taxon>Eukaryota</taxon>
        <taxon>Fungi</taxon>
        <taxon>Dikarya</taxon>
        <taxon>Ascomycota</taxon>
        <taxon>Pezizomycotina</taxon>
        <taxon>Dothideomycetes</taxon>
        <taxon>Dothideomycetidae</taxon>
        <taxon>Mycosphaerellales</taxon>
        <taxon>Extremaceae</taxon>
        <taxon>Vermiconidia</taxon>
    </lineage>
</organism>
<dbReference type="PROSITE" id="PS50076">
    <property type="entry name" value="DNAJ_2"/>
    <property type="match status" value="1"/>
</dbReference>
<keyword evidence="2" id="KW-0472">Membrane</keyword>